<evidence type="ECO:0000256" key="1">
    <source>
        <dbReference type="SAM" id="Phobius"/>
    </source>
</evidence>
<geneLocation type="plasmid" evidence="2 3">
    <name>pKHSU-234311-028-2</name>
</geneLocation>
<keyword evidence="1" id="KW-0812">Transmembrane</keyword>
<keyword evidence="1" id="KW-0472">Membrane</keyword>
<keyword evidence="1" id="KW-1133">Transmembrane helix</keyword>
<proteinExistence type="predicted"/>
<feature type="transmembrane region" description="Helical" evidence="1">
    <location>
        <begin position="6"/>
        <end position="26"/>
    </location>
</feature>
<dbReference type="RefSeq" id="WP_164969057.1">
    <property type="nucleotide sequence ID" value="NZ_AP026820.1"/>
</dbReference>
<gene>
    <name evidence="2" type="ORF">K234311028_p20170</name>
</gene>
<evidence type="ECO:0000313" key="2">
    <source>
        <dbReference type="EMBL" id="BDR82534.1"/>
    </source>
</evidence>
<dbReference type="AlphaFoldDB" id="A0ABC8EG23"/>
<organism evidence="2 3">
    <name type="scientific">Clostridium tetani</name>
    <dbReference type="NCBI Taxonomy" id="1513"/>
    <lineage>
        <taxon>Bacteria</taxon>
        <taxon>Bacillati</taxon>
        <taxon>Bacillota</taxon>
        <taxon>Clostridia</taxon>
        <taxon>Eubacteriales</taxon>
        <taxon>Clostridiaceae</taxon>
        <taxon>Clostridium</taxon>
    </lineage>
</organism>
<reference evidence="2 3" key="1">
    <citation type="submission" date="2022-09" db="EMBL/GenBank/DDBJ databases">
        <title>complete genome sequences of Clostridium tetani str. KHSU-234311-028 isolated from soil.</title>
        <authorList>
            <person name="Sekizuka T."/>
            <person name="Shitada C."/>
            <person name="Takahashi M."/>
            <person name="Kuroda M."/>
        </authorList>
    </citation>
    <scope>NUCLEOTIDE SEQUENCE [LARGE SCALE GENOMIC DNA]</scope>
    <source>
        <strain evidence="2 3">KHSU-234311-028</strain>
        <plasmid evidence="2 3">pKHSU-234311-028-2</plasmid>
    </source>
</reference>
<sequence>MGVLTIVAISILIAIAIMTISFRYTIKKVKSEGLERSDYIKVEGENEI</sequence>
<accession>A0ABC8EG23</accession>
<name>A0ABC8EG23_CLOTA</name>
<keyword evidence="2" id="KW-0614">Plasmid</keyword>
<dbReference type="EMBL" id="AP026820">
    <property type="protein sequence ID" value="BDR82534.1"/>
    <property type="molecule type" value="Genomic_DNA"/>
</dbReference>
<evidence type="ECO:0000313" key="3">
    <source>
        <dbReference type="Proteomes" id="UP001321763"/>
    </source>
</evidence>
<dbReference type="Proteomes" id="UP001321763">
    <property type="component" value="Plasmid pKHSU-234311-028-2"/>
</dbReference>
<protein>
    <submittedName>
        <fullName evidence="2">Uncharacterized protein</fullName>
    </submittedName>
</protein>